<dbReference type="GO" id="GO:0043565">
    <property type="term" value="F:sequence-specific DNA binding"/>
    <property type="evidence" value="ECO:0007669"/>
    <property type="project" value="TreeGrafter"/>
</dbReference>
<dbReference type="RefSeq" id="WP_083705306.1">
    <property type="nucleotide sequence ID" value="NZ_LT671858.1"/>
</dbReference>
<dbReference type="Proteomes" id="UP000195607">
    <property type="component" value="Chromosome I"/>
</dbReference>
<dbReference type="OrthoDB" id="6995at2157"/>
<proteinExistence type="predicted"/>
<dbReference type="Proteomes" id="UP000187822">
    <property type="component" value="Chromosome I"/>
</dbReference>
<evidence type="ECO:0000313" key="5">
    <source>
        <dbReference type="Proteomes" id="UP000195607"/>
    </source>
</evidence>
<dbReference type="EMBL" id="LT671858">
    <property type="protein sequence ID" value="SIM66685.1"/>
    <property type="molecule type" value="Genomic_DNA"/>
</dbReference>
<sequence>MQNSGLDVDLDRVFDRKIVTALVGMRVEINRVENIAAEIVSEPHVEDVFVVTGDFDIIVKVRFPDYNEFQKYILNRLSKISGVRDSKTMMVVSIKKENKRVFVE</sequence>
<dbReference type="GO" id="GO:0005829">
    <property type="term" value="C:cytosol"/>
    <property type="evidence" value="ECO:0007669"/>
    <property type="project" value="TreeGrafter"/>
</dbReference>
<name>A0A1N5V3D8_9ARCH</name>
<dbReference type="SUPFAM" id="SSF54909">
    <property type="entry name" value="Dimeric alpha+beta barrel"/>
    <property type="match status" value="1"/>
</dbReference>
<organism evidence="2 5">
    <name type="scientific">Cuniculiplasma divulgatum</name>
    <dbReference type="NCBI Taxonomy" id="1673428"/>
    <lineage>
        <taxon>Archaea</taxon>
        <taxon>Methanobacteriati</taxon>
        <taxon>Thermoplasmatota</taxon>
        <taxon>Thermoplasmata</taxon>
        <taxon>Thermoplasmatales</taxon>
        <taxon>Cuniculiplasmataceae</taxon>
        <taxon>Cuniculiplasma</taxon>
    </lineage>
</organism>
<dbReference type="PANTHER" id="PTHR30154">
    <property type="entry name" value="LEUCINE-RESPONSIVE REGULATORY PROTEIN"/>
    <property type="match status" value="1"/>
</dbReference>
<dbReference type="InterPro" id="IPR019887">
    <property type="entry name" value="Tscrpt_reg_AsnC/Lrp_C"/>
</dbReference>
<dbReference type="Gene3D" id="3.30.70.920">
    <property type="match status" value="1"/>
</dbReference>
<evidence type="ECO:0000313" key="2">
    <source>
        <dbReference type="EMBL" id="SIM66685.1"/>
    </source>
</evidence>
<dbReference type="EMBL" id="LT719092">
    <property type="protein sequence ID" value="SJK85007.1"/>
    <property type="molecule type" value="Genomic_DNA"/>
</dbReference>
<feature type="domain" description="Transcription regulator AsnC/Lrp ligand binding" evidence="1">
    <location>
        <begin position="23"/>
        <end position="93"/>
    </location>
</feature>
<dbReference type="GeneID" id="41588451"/>
<accession>A0A1N5V3D8</accession>
<dbReference type="InterPro" id="IPR011008">
    <property type="entry name" value="Dimeric_a/b-barrel"/>
</dbReference>
<evidence type="ECO:0000313" key="3">
    <source>
        <dbReference type="EMBL" id="SJK85007.1"/>
    </source>
</evidence>
<dbReference type="STRING" id="1673428.CPM_1196"/>
<reference evidence="2 5" key="1">
    <citation type="submission" date="2016-04" db="EMBL/GenBank/DDBJ databases">
        <authorList>
            <person name="Evans L.H."/>
            <person name="Alamgir A."/>
            <person name="Owens N."/>
            <person name="Weber N.D."/>
            <person name="Virtaneva K."/>
            <person name="Barbian K."/>
            <person name="Babar A."/>
            <person name="Rosenke K."/>
        </authorList>
    </citation>
    <scope>NUCLEOTIDE SEQUENCE [LARGE SCALE GENOMIC DNA]</scope>
    <source>
        <strain evidence="2">S5</strain>
        <strain evidence="5">S5(T) (JCM 30642 \VKM B-2941)</strain>
    </source>
</reference>
<evidence type="ECO:0000313" key="4">
    <source>
        <dbReference type="Proteomes" id="UP000187822"/>
    </source>
</evidence>
<dbReference type="Pfam" id="PF01037">
    <property type="entry name" value="AsnC_trans_reg"/>
    <property type="match status" value="1"/>
</dbReference>
<evidence type="ECO:0000259" key="1">
    <source>
        <dbReference type="Pfam" id="PF01037"/>
    </source>
</evidence>
<dbReference type="AlphaFoldDB" id="A0A1N5V3D8"/>
<protein>
    <submittedName>
        <fullName evidence="2">Transcriptional regulator</fullName>
    </submittedName>
</protein>
<reference evidence="4" key="3">
    <citation type="submission" date="2016-06" db="EMBL/GenBank/DDBJ databases">
        <authorList>
            <person name="Toshchakov V.S."/>
        </authorList>
    </citation>
    <scope>NUCLEOTIDE SEQUENCE [LARGE SCALE GENOMIC DNA]</scope>
    <source>
        <strain>PM4 (JCM 30641</strain>
        <strain evidence="4">\VKM B-2940)</strain>
    </source>
</reference>
<gene>
    <name evidence="3" type="ORF">CPM_1196</name>
    <name evidence="2" type="ORF">CSP5_1192</name>
</gene>
<dbReference type="KEGG" id="cdiv:CPM_1196"/>
<reference evidence="3" key="2">
    <citation type="submission" date="2016-06" db="EMBL/GenBank/DDBJ databases">
        <authorList>
            <person name="Olsen C.W."/>
            <person name="Carey S."/>
            <person name="Hinshaw L."/>
            <person name="Karasin A.I."/>
        </authorList>
    </citation>
    <scope>NUCLEOTIDE SEQUENCE [LARGE SCALE GENOMIC DNA]</scope>
    <source>
        <strain evidence="3">PM4</strain>
    </source>
</reference>
<keyword evidence="4" id="KW-1185">Reference proteome</keyword>
<dbReference type="PANTHER" id="PTHR30154:SF34">
    <property type="entry name" value="TRANSCRIPTIONAL REGULATOR AZLB"/>
    <property type="match status" value="1"/>
</dbReference>
<dbReference type="GO" id="GO:0043200">
    <property type="term" value="P:response to amino acid"/>
    <property type="evidence" value="ECO:0007669"/>
    <property type="project" value="TreeGrafter"/>
</dbReference>